<sequence>MVKLFSILLLIPLVTFAQKYTKTLELDISKSGLEPKNINFSDDAIYLDEKKCFNYIKKRDVVINNEKVPNYFEILSLDNTILFSGIVKKNESGNFEGIINLHPIEKLYKNSKIIGRNDLILNLSSNQVLNNNCSLNIENLKLFYEKSNENN</sequence>
<feature type="chain" id="PRO_5018113924" evidence="1">
    <location>
        <begin position="18"/>
        <end position="151"/>
    </location>
</feature>
<dbReference type="OrthoDB" id="1258461at2"/>
<feature type="signal peptide" evidence="1">
    <location>
        <begin position="1"/>
        <end position="17"/>
    </location>
</feature>
<reference evidence="3" key="1">
    <citation type="submission" date="2018-11" db="EMBL/GenBank/DDBJ databases">
        <title>Proposal to divide the Flavobacteriaceae and reorganize its genera based on Amino Acid Identity values calculated from whole genome sequences.</title>
        <authorList>
            <person name="Nicholson A.C."/>
            <person name="Gulvik C.A."/>
            <person name="Whitney A.M."/>
            <person name="Humrighouse B.W."/>
            <person name="Bell M."/>
            <person name="Holmes B."/>
            <person name="Steigerwalt A.G."/>
            <person name="Villarma A."/>
            <person name="Sheth M."/>
            <person name="Batra D."/>
            <person name="Pryor J."/>
            <person name="Bernardet J.-F."/>
            <person name="Hugo C."/>
            <person name="Kampfer P."/>
            <person name="Newman J."/>
            <person name="McQuiston J.R."/>
        </authorList>
    </citation>
    <scope>NUCLEOTIDE SEQUENCE [LARGE SCALE GENOMIC DNA]</scope>
    <source>
        <strain evidence="3">G0188</strain>
    </source>
</reference>
<keyword evidence="1" id="KW-0732">Signal</keyword>
<dbReference type="RefSeq" id="WP_123876915.1">
    <property type="nucleotide sequence ID" value="NZ_CP033920.1"/>
</dbReference>
<dbReference type="Proteomes" id="UP000273270">
    <property type="component" value="Chromosome"/>
</dbReference>
<proteinExistence type="predicted"/>
<evidence type="ECO:0000313" key="3">
    <source>
        <dbReference type="Proteomes" id="UP000273270"/>
    </source>
</evidence>
<dbReference type="EMBL" id="CP033920">
    <property type="protein sequence ID" value="AZA47158.1"/>
    <property type="molecule type" value="Genomic_DNA"/>
</dbReference>
<accession>A0A3G6LYX7</accession>
<protein>
    <submittedName>
        <fullName evidence="2">Uncharacterized protein</fullName>
    </submittedName>
</protein>
<name>A0A3G6LYX7_CHRCU</name>
<gene>
    <name evidence="2" type="ORF">EG346_02635</name>
</gene>
<keyword evidence="3" id="KW-1185">Reference proteome</keyword>
<dbReference type="AlphaFoldDB" id="A0A3G6LYX7"/>
<organism evidence="2 3">
    <name type="scientific">Chryseobacterium carnipullorum</name>
    <dbReference type="NCBI Taxonomy" id="1124835"/>
    <lineage>
        <taxon>Bacteria</taxon>
        <taxon>Pseudomonadati</taxon>
        <taxon>Bacteroidota</taxon>
        <taxon>Flavobacteriia</taxon>
        <taxon>Flavobacteriales</taxon>
        <taxon>Weeksellaceae</taxon>
        <taxon>Chryseobacterium group</taxon>
        <taxon>Chryseobacterium</taxon>
    </lineage>
</organism>
<evidence type="ECO:0000256" key="1">
    <source>
        <dbReference type="SAM" id="SignalP"/>
    </source>
</evidence>
<evidence type="ECO:0000313" key="2">
    <source>
        <dbReference type="EMBL" id="AZA47158.1"/>
    </source>
</evidence>
<dbReference type="KEGG" id="ccau:EG346_02635"/>